<reference evidence="7 8" key="1">
    <citation type="submission" date="2018-10" db="EMBL/GenBank/DDBJ databases">
        <title>Genomic Encyclopedia of Archaeal and Bacterial Type Strains, Phase II (KMG-II): from individual species to whole genera.</title>
        <authorList>
            <person name="Goeker M."/>
        </authorList>
    </citation>
    <scope>NUCLEOTIDE SEQUENCE [LARGE SCALE GENOMIC DNA]</scope>
    <source>
        <strain evidence="7 8">VM1</strain>
    </source>
</reference>
<dbReference type="GO" id="GO:0030170">
    <property type="term" value="F:pyridoxal phosphate binding"/>
    <property type="evidence" value="ECO:0007669"/>
    <property type="project" value="InterPro"/>
</dbReference>
<evidence type="ECO:0000256" key="5">
    <source>
        <dbReference type="ARBA" id="ARBA00022898"/>
    </source>
</evidence>
<dbReference type="PANTHER" id="PTHR46383:SF2">
    <property type="entry name" value="AMINOTRANSFERASE"/>
    <property type="match status" value="1"/>
</dbReference>
<dbReference type="SUPFAM" id="SSF53383">
    <property type="entry name" value="PLP-dependent transferases"/>
    <property type="match status" value="1"/>
</dbReference>
<proteinExistence type="inferred from homology"/>
<dbReference type="OrthoDB" id="9803354at2"/>
<evidence type="ECO:0000256" key="2">
    <source>
        <dbReference type="ARBA" id="ARBA00007441"/>
    </source>
</evidence>
<feature type="domain" description="Aminotransferase class I/classII large" evidence="6">
    <location>
        <begin position="24"/>
        <end position="366"/>
    </location>
</feature>
<sequence>MDRLAKVSPFIVMDIVREAQKYKDTIHFEIGEPDLQPSPKVWQLAEKAVKDKLNFYTESVGLLELREKIAEHYYNKYKVNISPSRIVLTVGTSGAFLTVYSILLNQGEKLAFPDPSYPCYKNFSYILDVEPVLISVDKSTNYQLTSNHLREYKDIKAIQISSPNNPTGNIYKKEVLEDLINYCEERDIYFISDEIYHGLVYDEKEHTALEFSDNAIVINGFSKYFCMPGFRLGWMILPENLIRKAEIVMQNLFISPPTISQFSALGAFDYEYLDKITKEYRKRRDFLYEQLKDIFDIDAKPEGAFYIWANIEKYSDNSYEFVKKILEKTHVAITPGIDFGKNNTEKYIRFAYTKDIKHMEEGIKRLKEFLKNEH</sequence>
<organism evidence="7 8">
    <name type="scientific">Hydrogenothermus marinus</name>
    <dbReference type="NCBI Taxonomy" id="133270"/>
    <lineage>
        <taxon>Bacteria</taxon>
        <taxon>Pseudomonadati</taxon>
        <taxon>Aquificota</taxon>
        <taxon>Aquificia</taxon>
        <taxon>Aquificales</taxon>
        <taxon>Hydrogenothermaceae</taxon>
        <taxon>Hydrogenothermus</taxon>
    </lineage>
</organism>
<evidence type="ECO:0000256" key="3">
    <source>
        <dbReference type="ARBA" id="ARBA00022576"/>
    </source>
</evidence>
<dbReference type="Pfam" id="PF00155">
    <property type="entry name" value="Aminotran_1_2"/>
    <property type="match status" value="1"/>
</dbReference>
<comment type="cofactor">
    <cofactor evidence="1">
        <name>pyridoxal 5'-phosphate</name>
        <dbReference type="ChEBI" id="CHEBI:597326"/>
    </cofactor>
</comment>
<keyword evidence="4 7" id="KW-0808">Transferase</keyword>
<dbReference type="GO" id="GO:0006520">
    <property type="term" value="P:amino acid metabolic process"/>
    <property type="evidence" value="ECO:0007669"/>
    <property type="project" value="InterPro"/>
</dbReference>
<evidence type="ECO:0000259" key="6">
    <source>
        <dbReference type="Pfam" id="PF00155"/>
    </source>
</evidence>
<comment type="caution">
    <text evidence="7">The sequence shown here is derived from an EMBL/GenBank/DDBJ whole genome shotgun (WGS) entry which is preliminary data.</text>
</comment>
<dbReference type="Gene3D" id="3.40.640.10">
    <property type="entry name" value="Type I PLP-dependent aspartate aminotransferase-like (Major domain)"/>
    <property type="match status" value="1"/>
</dbReference>
<keyword evidence="8" id="KW-1185">Reference proteome</keyword>
<dbReference type="PANTHER" id="PTHR46383">
    <property type="entry name" value="ASPARTATE AMINOTRANSFERASE"/>
    <property type="match status" value="1"/>
</dbReference>
<protein>
    <submittedName>
        <fullName evidence="7">Aspartate/methionine/tyrosine aminotransferase</fullName>
    </submittedName>
</protein>
<name>A0A3M0BNM2_9AQUI</name>
<comment type="similarity">
    <text evidence="2">Belongs to the class-I pyridoxal-phosphate-dependent aminotransferase family.</text>
</comment>
<keyword evidence="3 7" id="KW-0032">Aminotransferase</keyword>
<dbReference type="InterPro" id="IPR050596">
    <property type="entry name" value="AspAT/PAT-like"/>
</dbReference>
<evidence type="ECO:0000313" key="8">
    <source>
        <dbReference type="Proteomes" id="UP000280842"/>
    </source>
</evidence>
<accession>A0A3M0BNM2</accession>
<evidence type="ECO:0000256" key="4">
    <source>
        <dbReference type="ARBA" id="ARBA00022679"/>
    </source>
</evidence>
<evidence type="ECO:0000256" key="1">
    <source>
        <dbReference type="ARBA" id="ARBA00001933"/>
    </source>
</evidence>
<dbReference type="EMBL" id="REFO01000010">
    <property type="protein sequence ID" value="RMA97889.1"/>
    <property type="molecule type" value="Genomic_DNA"/>
</dbReference>
<dbReference type="Proteomes" id="UP000280842">
    <property type="component" value="Unassembled WGS sequence"/>
</dbReference>
<dbReference type="CDD" id="cd00609">
    <property type="entry name" value="AAT_like"/>
    <property type="match status" value="1"/>
</dbReference>
<dbReference type="InterPro" id="IPR004839">
    <property type="entry name" value="Aminotransferase_I/II_large"/>
</dbReference>
<evidence type="ECO:0000313" key="7">
    <source>
        <dbReference type="EMBL" id="RMA97889.1"/>
    </source>
</evidence>
<dbReference type="AlphaFoldDB" id="A0A3M0BNM2"/>
<keyword evidence="5" id="KW-0663">Pyridoxal phosphate</keyword>
<dbReference type="GO" id="GO:0008483">
    <property type="term" value="F:transaminase activity"/>
    <property type="evidence" value="ECO:0007669"/>
    <property type="project" value="UniProtKB-KW"/>
</dbReference>
<gene>
    <name evidence="7" type="ORF">CLV39_0520</name>
</gene>
<dbReference type="InterPro" id="IPR015421">
    <property type="entry name" value="PyrdxlP-dep_Trfase_major"/>
</dbReference>
<dbReference type="InterPro" id="IPR015424">
    <property type="entry name" value="PyrdxlP-dep_Trfase"/>
</dbReference>
<dbReference type="RefSeq" id="WP_121922650.1">
    <property type="nucleotide sequence ID" value="NZ_REFO01000010.1"/>
</dbReference>